<comment type="subcellular location">
    <subcellularLocation>
        <location evidence="4">Nucleus</location>
        <location evidence="4">Nucleolus</location>
    </subcellularLocation>
</comment>
<evidence type="ECO:0000313" key="6">
    <source>
        <dbReference type="EMBL" id="KAK5052100.1"/>
    </source>
</evidence>
<evidence type="ECO:0000256" key="1">
    <source>
        <dbReference type="ARBA" id="ARBA00022603"/>
    </source>
</evidence>
<keyword evidence="3 4" id="KW-0949">S-adenosyl-L-methionine</keyword>
<dbReference type="GO" id="GO:0016433">
    <property type="term" value="F:rRNA (adenine) methyltransferase activity"/>
    <property type="evidence" value="ECO:0007669"/>
    <property type="project" value="UniProtKB-UniRule"/>
</dbReference>
<dbReference type="Proteomes" id="UP001358417">
    <property type="component" value="Unassembled WGS sequence"/>
</dbReference>
<evidence type="ECO:0000313" key="7">
    <source>
        <dbReference type="Proteomes" id="UP001358417"/>
    </source>
</evidence>
<feature type="compositionally biased region" description="Basic residues" evidence="5">
    <location>
        <begin position="8"/>
        <end position="19"/>
    </location>
</feature>
<reference evidence="6 7" key="1">
    <citation type="submission" date="2023-08" db="EMBL/GenBank/DDBJ databases">
        <title>Black Yeasts Isolated from many extreme environments.</title>
        <authorList>
            <person name="Coleine C."/>
            <person name="Stajich J.E."/>
            <person name="Selbmann L."/>
        </authorList>
    </citation>
    <scope>NUCLEOTIDE SEQUENCE [LARGE SCALE GENOMIC DNA]</scope>
    <source>
        <strain evidence="6 7">CCFEE 5792</strain>
    </source>
</reference>
<comment type="similarity">
    <text evidence="4">Belongs to the BMT2 family.</text>
</comment>
<keyword evidence="2 4" id="KW-0808">Transferase</keyword>
<feature type="binding site" evidence="4">
    <location>
        <position position="176"/>
    </location>
    <ligand>
        <name>S-adenosyl-L-methionine</name>
        <dbReference type="ChEBI" id="CHEBI:59789"/>
    </ligand>
</feature>
<comment type="caution">
    <text evidence="6">The sequence shown here is derived from an EMBL/GenBank/DDBJ whole genome shotgun (WGS) entry which is preliminary data.</text>
</comment>
<protein>
    <recommendedName>
        <fullName evidence="4">25S rRNA adenine-N(1) methyltransferase</fullName>
        <ecNumber evidence="4">2.1.1.-</ecNumber>
    </recommendedName>
</protein>
<dbReference type="RefSeq" id="XP_064706114.1">
    <property type="nucleotide sequence ID" value="XM_064846504.1"/>
</dbReference>
<organism evidence="6 7">
    <name type="scientific">Exophiala bonariae</name>
    <dbReference type="NCBI Taxonomy" id="1690606"/>
    <lineage>
        <taxon>Eukaryota</taxon>
        <taxon>Fungi</taxon>
        <taxon>Dikarya</taxon>
        <taxon>Ascomycota</taxon>
        <taxon>Pezizomycotina</taxon>
        <taxon>Eurotiomycetes</taxon>
        <taxon>Chaetothyriomycetidae</taxon>
        <taxon>Chaetothyriales</taxon>
        <taxon>Herpotrichiellaceae</taxon>
        <taxon>Exophiala</taxon>
    </lineage>
</organism>
<dbReference type="EC" id="2.1.1.-" evidence="4"/>
<keyword evidence="1 4" id="KW-0489">Methyltransferase</keyword>
<dbReference type="PANTHER" id="PTHR21008:SF1">
    <property type="entry name" value="25S RRNA (ADENINE(2142)-N(1))-METHYLTRANSFERASE"/>
    <property type="match status" value="1"/>
</dbReference>
<dbReference type="Pfam" id="PF11968">
    <property type="entry name" value="Bmt2"/>
    <property type="match status" value="1"/>
</dbReference>
<comment type="function">
    <text evidence="4">S-adenosyl-L-methionine-dependent methyltransferase that specifically methylates the N(1) position of an adenine present in helix 65 in 25S rRNA.</text>
</comment>
<keyword evidence="7" id="KW-1185">Reference proteome</keyword>
<sequence length="353" mass="39555">MGRTRPPSTRRVKTSKLRPGRPPLLSTNDKATTASGGTRPHQHQSQSHSQSSRHTRSIIRAHHVLQKQLARAKASDDETQIAELERQLAEAGGLRTYQLASTVGQSASRGGDSSRVLVEWMRDEIEPRRQSLKAKAKEKKGGEPQRIDPLHILEVGALSTQNALNIPGVTSVRRIDLRSSGVGIEECDFMDFPTPSAADGSGEWLGRRGYDVLSLSLVLNYVPDAKGRGDMLRRTTEFLSERPTRSTKEADEQAEAEVVNQPLVPSLFLVLPAPCLHNSRYLTPRYLELIMSSLGYSLANHKTTQKLYYSLWHYDFTKREESRNQWRRTPFPKKEINPGGGRNNFCIVVDHDA</sequence>
<evidence type="ECO:0000256" key="3">
    <source>
        <dbReference type="ARBA" id="ARBA00022691"/>
    </source>
</evidence>
<gene>
    <name evidence="6" type="ORF">LTR84_002904</name>
</gene>
<dbReference type="GO" id="GO:0005730">
    <property type="term" value="C:nucleolus"/>
    <property type="evidence" value="ECO:0007669"/>
    <property type="project" value="UniProtKB-SubCell"/>
</dbReference>
<dbReference type="InterPro" id="IPR021867">
    <property type="entry name" value="Bmt2/SAMTOR"/>
</dbReference>
<dbReference type="GeneID" id="89971103"/>
<proteinExistence type="inferred from homology"/>
<dbReference type="PANTHER" id="PTHR21008">
    <property type="entry name" value="S-ADENOSYLMETHIONINE SENSOR UPSTREAM OF MTORC1-RELATED"/>
    <property type="match status" value="1"/>
</dbReference>
<evidence type="ECO:0000256" key="2">
    <source>
        <dbReference type="ARBA" id="ARBA00022679"/>
    </source>
</evidence>
<feature type="binding site" evidence="4">
    <location>
        <position position="156"/>
    </location>
    <ligand>
        <name>S-adenosyl-L-methionine</name>
        <dbReference type="ChEBI" id="CHEBI:59789"/>
    </ligand>
</feature>
<dbReference type="EMBL" id="JAVRRD010000014">
    <property type="protein sequence ID" value="KAK5052100.1"/>
    <property type="molecule type" value="Genomic_DNA"/>
</dbReference>
<keyword evidence="4" id="KW-0539">Nucleus</keyword>
<feature type="compositionally biased region" description="Polar residues" evidence="5">
    <location>
        <begin position="25"/>
        <end position="36"/>
    </location>
</feature>
<evidence type="ECO:0000256" key="4">
    <source>
        <dbReference type="HAMAP-Rule" id="MF_03044"/>
    </source>
</evidence>
<dbReference type="AlphaFoldDB" id="A0AAV9NBD9"/>
<name>A0AAV9NBD9_9EURO</name>
<feature type="region of interest" description="Disordered" evidence="5">
    <location>
        <begin position="1"/>
        <end position="55"/>
    </location>
</feature>
<accession>A0AAV9NBD9</accession>
<dbReference type="HAMAP" id="MF_03044">
    <property type="entry name" value="BMT2"/>
    <property type="match status" value="1"/>
</dbReference>
<evidence type="ECO:0000256" key="5">
    <source>
        <dbReference type="SAM" id="MobiDB-lite"/>
    </source>
</evidence>